<comment type="caution">
    <text evidence="1">The sequence shown here is derived from an EMBL/GenBank/DDBJ whole genome shotgun (WGS) entry which is preliminary data.</text>
</comment>
<dbReference type="EMBL" id="LAYJ01000116">
    <property type="protein sequence ID" value="KKI49838.1"/>
    <property type="molecule type" value="Genomic_DNA"/>
</dbReference>
<sequence>MVTLPLAVAAVPCADGSDGAAHDTQPTAGNNASKISKSLFMRDIKLPPFRFPGHMSLFLPRSISILKQLYYKRNKAPMKP</sequence>
<reference evidence="1 2" key="1">
    <citation type="submission" date="2015-04" db="EMBL/GenBank/DDBJ databases">
        <title>Draft genome sequence of bacteremic isolate Catabacter hongkongensis type strain HKU16T.</title>
        <authorList>
            <person name="Lau S.K."/>
            <person name="Teng J.L."/>
            <person name="Huang Y."/>
            <person name="Curreem S.O."/>
            <person name="Tsui S.K."/>
            <person name="Woo P.C."/>
        </authorList>
    </citation>
    <scope>NUCLEOTIDE SEQUENCE [LARGE SCALE GENOMIC DNA]</scope>
    <source>
        <strain evidence="1 2">HKU16</strain>
    </source>
</reference>
<gene>
    <name evidence="1" type="ORF">CHK_2646</name>
</gene>
<evidence type="ECO:0000313" key="2">
    <source>
        <dbReference type="Proteomes" id="UP000034076"/>
    </source>
</evidence>
<protein>
    <submittedName>
        <fullName evidence="1">Uncharacterized protein</fullName>
    </submittedName>
</protein>
<keyword evidence="2" id="KW-1185">Reference proteome</keyword>
<evidence type="ECO:0000313" key="1">
    <source>
        <dbReference type="EMBL" id="KKI49838.1"/>
    </source>
</evidence>
<proteinExistence type="predicted"/>
<organism evidence="1 2">
    <name type="scientific">Christensenella hongkongensis</name>
    <dbReference type="NCBI Taxonomy" id="270498"/>
    <lineage>
        <taxon>Bacteria</taxon>
        <taxon>Bacillati</taxon>
        <taxon>Bacillota</taxon>
        <taxon>Clostridia</taxon>
        <taxon>Christensenellales</taxon>
        <taxon>Christensenellaceae</taxon>
        <taxon>Christensenella</taxon>
    </lineage>
</organism>
<dbReference type="Proteomes" id="UP000034076">
    <property type="component" value="Unassembled WGS sequence"/>
</dbReference>
<accession>A0A0M2NC73</accession>
<dbReference type="AlphaFoldDB" id="A0A0M2NC73"/>
<name>A0A0M2NC73_9FIRM</name>
<dbReference type="STRING" id="270498.CHK_2646"/>